<protein>
    <submittedName>
        <fullName evidence="3">YALI0A16038p</fullName>
    </submittedName>
</protein>
<feature type="domain" description="BAH" evidence="2">
    <location>
        <begin position="34"/>
        <end position="161"/>
    </location>
</feature>
<evidence type="ECO:0000256" key="1">
    <source>
        <dbReference type="SAM" id="MobiDB-lite"/>
    </source>
</evidence>
<evidence type="ECO:0000313" key="3">
    <source>
        <dbReference type="EMBL" id="CAG84044.1"/>
    </source>
</evidence>
<keyword evidence="4" id="KW-1185">Reference proteome</keyword>
<feature type="compositionally biased region" description="Basic and acidic residues" evidence="1">
    <location>
        <begin position="276"/>
        <end position="293"/>
    </location>
</feature>
<evidence type="ECO:0000313" key="4">
    <source>
        <dbReference type="Proteomes" id="UP000001300"/>
    </source>
</evidence>
<name>Q6CGU9_YARLI</name>
<dbReference type="InterPro" id="IPR043151">
    <property type="entry name" value="BAH_sf"/>
</dbReference>
<sequence length="293" mass="33447">MTKEYTAIYSPEARSTPKNTKKDAVHAIRDQNNVEISAGDVVLLRDDPDVEGKEFALIQGLKHGDEGLQARCVLMKLFNDAESLTPTHVIPNTNKNRYSEGQELVMMNSIVDILVVELHLPVLCYSFAAFEALSQEDKKGDNVYFCRYVFDHDANKTSAAFDWQDITKDMGRFIDVLYKLLTDKPRRAAVEASRQSRHVRDEDEKEKDMDTMDEDTPAEQIEKQKEDDTEIINEDDEYDTHVEQIEKAPAITPRKRALEELDLPQPDHNSTPTATPEKKRKTENGHEVAPSKR</sequence>
<organism evidence="3 4">
    <name type="scientific">Yarrowia lipolytica (strain CLIB 122 / E 150)</name>
    <name type="common">Yeast</name>
    <name type="synonym">Candida lipolytica</name>
    <dbReference type="NCBI Taxonomy" id="284591"/>
    <lineage>
        <taxon>Eukaryota</taxon>
        <taxon>Fungi</taxon>
        <taxon>Dikarya</taxon>
        <taxon>Ascomycota</taxon>
        <taxon>Saccharomycotina</taxon>
        <taxon>Dipodascomycetes</taxon>
        <taxon>Dipodascales</taxon>
        <taxon>Dipodascales incertae sedis</taxon>
        <taxon>Yarrowia</taxon>
    </lineage>
</organism>
<feature type="region of interest" description="Disordered" evidence="1">
    <location>
        <begin position="1"/>
        <end position="22"/>
    </location>
</feature>
<dbReference type="InParanoid" id="Q6CGU9"/>
<dbReference type="VEuPathDB" id="FungiDB:YALI0_A16038g"/>
<dbReference type="HOGENOM" id="CLU_950632_0_0_1"/>
<dbReference type="SUPFAM" id="SSF82061">
    <property type="entry name" value="BAH domain"/>
    <property type="match status" value="1"/>
</dbReference>
<dbReference type="InterPro" id="IPR001025">
    <property type="entry name" value="BAH_dom"/>
</dbReference>
<dbReference type="Proteomes" id="UP000001300">
    <property type="component" value="Chromosome A"/>
</dbReference>
<dbReference type="KEGG" id="yli:2906124"/>
<dbReference type="PROSITE" id="PS51038">
    <property type="entry name" value="BAH"/>
    <property type="match status" value="1"/>
</dbReference>
<proteinExistence type="predicted"/>
<feature type="compositionally biased region" description="Acidic residues" evidence="1">
    <location>
        <begin position="227"/>
        <end position="238"/>
    </location>
</feature>
<reference evidence="3 4" key="1">
    <citation type="journal article" date="2004" name="Nature">
        <title>Genome evolution in yeasts.</title>
        <authorList>
            <consortium name="Genolevures"/>
            <person name="Dujon B."/>
            <person name="Sherman D."/>
            <person name="Fischer G."/>
            <person name="Durrens P."/>
            <person name="Casaregola S."/>
            <person name="Lafontaine I."/>
            <person name="de Montigny J."/>
            <person name="Marck C."/>
            <person name="Neuveglise C."/>
            <person name="Talla E."/>
            <person name="Goffard N."/>
            <person name="Frangeul L."/>
            <person name="Aigle M."/>
            <person name="Anthouard V."/>
            <person name="Babour A."/>
            <person name="Barbe V."/>
            <person name="Barnay S."/>
            <person name="Blanchin S."/>
            <person name="Beckerich J.M."/>
            <person name="Beyne E."/>
            <person name="Bleykasten C."/>
            <person name="Boisrame A."/>
            <person name="Boyer J."/>
            <person name="Cattolico L."/>
            <person name="Confanioleri F."/>
            <person name="de Daruvar A."/>
            <person name="Despons L."/>
            <person name="Fabre E."/>
            <person name="Fairhead C."/>
            <person name="Ferry-Dumazet H."/>
            <person name="Groppi A."/>
            <person name="Hantraye F."/>
            <person name="Hennequin C."/>
            <person name="Jauniaux N."/>
            <person name="Joyet P."/>
            <person name="Kachouri R."/>
            <person name="Kerrest A."/>
            <person name="Koszul R."/>
            <person name="Lemaire M."/>
            <person name="Lesur I."/>
            <person name="Ma L."/>
            <person name="Muller H."/>
            <person name="Nicaud J.M."/>
            <person name="Nikolski M."/>
            <person name="Oztas S."/>
            <person name="Ozier-Kalogeropoulos O."/>
            <person name="Pellenz S."/>
            <person name="Potier S."/>
            <person name="Richard G.F."/>
            <person name="Straub M.L."/>
            <person name="Suleau A."/>
            <person name="Swennene D."/>
            <person name="Tekaia F."/>
            <person name="Wesolowski-Louvel M."/>
            <person name="Westhof E."/>
            <person name="Wirth B."/>
            <person name="Zeniou-Meyer M."/>
            <person name="Zivanovic I."/>
            <person name="Bolotin-Fukuhara M."/>
            <person name="Thierry A."/>
            <person name="Bouchier C."/>
            <person name="Caudron B."/>
            <person name="Scarpelli C."/>
            <person name="Gaillardin C."/>
            <person name="Weissenbach J."/>
            <person name="Wincker P."/>
            <person name="Souciet J.L."/>
        </authorList>
    </citation>
    <scope>NUCLEOTIDE SEQUENCE [LARGE SCALE GENOMIC DNA]</scope>
    <source>
        <strain evidence="4">CLIB 122 / E 150</strain>
    </source>
</reference>
<evidence type="ECO:0000259" key="2">
    <source>
        <dbReference type="PROSITE" id="PS51038"/>
    </source>
</evidence>
<dbReference type="OrthoDB" id="1926878at2759"/>
<dbReference type="Gene3D" id="2.30.30.490">
    <property type="match status" value="1"/>
</dbReference>
<feature type="compositionally biased region" description="Basic and acidic residues" evidence="1">
    <location>
        <begin position="198"/>
        <end position="210"/>
    </location>
</feature>
<feature type="region of interest" description="Disordered" evidence="1">
    <location>
        <begin position="189"/>
        <end position="293"/>
    </location>
</feature>
<dbReference type="GO" id="GO:0003682">
    <property type="term" value="F:chromatin binding"/>
    <property type="evidence" value="ECO:0007669"/>
    <property type="project" value="InterPro"/>
</dbReference>
<dbReference type="EMBL" id="CR382127">
    <property type="protein sequence ID" value="CAG84044.1"/>
    <property type="molecule type" value="Genomic_DNA"/>
</dbReference>
<dbReference type="AlphaFoldDB" id="Q6CGU9"/>
<accession>Q6CGU9</accession>
<gene>
    <name evidence="3" type="ORF">YALI0_A16038g</name>
</gene>